<protein>
    <submittedName>
        <fullName evidence="8">FAD-binding oxidoreductase</fullName>
    </submittedName>
</protein>
<dbReference type="RefSeq" id="WP_164322101.1">
    <property type="nucleotide sequence ID" value="NZ_JAAGLU010000042.1"/>
</dbReference>
<dbReference type="AlphaFoldDB" id="A0A6B3C592"/>
<dbReference type="InterPro" id="IPR016166">
    <property type="entry name" value="FAD-bd_PCMH"/>
</dbReference>
<keyword evidence="5" id="KW-0560">Oxidoreductase</keyword>
<dbReference type="PROSITE" id="PS51387">
    <property type="entry name" value="FAD_PCMH"/>
    <property type="match status" value="1"/>
</dbReference>
<organism evidence="8">
    <name type="scientific">Streptomyces sp. SID12501</name>
    <dbReference type="NCBI Taxonomy" id="2706042"/>
    <lineage>
        <taxon>Bacteria</taxon>
        <taxon>Bacillati</taxon>
        <taxon>Actinomycetota</taxon>
        <taxon>Actinomycetes</taxon>
        <taxon>Kitasatosporales</taxon>
        <taxon>Streptomycetaceae</taxon>
        <taxon>Streptomyces</taxon>
    </lineage>
</organism>
<dbReference type="InterPro" id="IPR036318">
    <property type="entry name" value="FAD-bd_PCMH-like_sf"/>
</dbReference>
<comment type="cofactor">
    <cofactor evidence="1">
        <name>FAD</name>
        <dbReference type="ChEBI" id="CHEBI:57692"/>
    </cofactor>
</comment>
<gene>
    <name evidence="8" type="ORF">G3I71_37625</name>
</gene>
<dbReference type="Gene3D" id="3.40.462.20">
    <property type="match status" value="1"/>
</dbReference>
<dbReference type="InterPro" id="IPR050416">
    <property type="entry name" value="FAD-linked_Oxidoreductase"/>
</dbReference>
<dbReference type="GO" id="GO:0071949">
    <property type="term" value="F:FAD binding"/>
    <property type="evidence" value="ECO:0007669"/>
    <property type="project" value="InterPro"/>
</dbReference>
<dbReference type="GO" id="GO:0016491">
    <property type="term" value="F:oxidoreductase activity"/>
    <property type="evidence" value="ECO:0007669"/>
    <property type="project" value="UniProtKB-KW"/>
</dbReference>
<dbReference type="Pfam" id="PF01565">
    <property type="entry name" value="FAD_binding_4"/>
    <property type="match status" value="1"/>
</dbReference>
<comment type="caution">
    <text evidence="8">The sequence shown here is derived from an EMBL/GenBank/DDBJ whole genome shotgun (WGS) entry which is preliminary data.</text>
</comment>
<sequence length="468" mass="51841">MTVINRGTTPEPPRSNRFSGTLHLPGDEDFDEARFGRVFNARRPSDRSPAAVLRAATEQDVVEGVQLALERGWQVAVRSGGHSWAAWSVRTDTLLIDLGDLREMTYDDTTGIVTATPSVKGGDELNPFLGEFGRFFNGGHCPSVGIGGFLLQGGQGWNARGWGWAVENLVAIDVVTAEGELVRADETTNSDLFWAARGAGPGFFGVVTRFHLRTRPLPGHLAHTVHAYPLALFDEVMTWLHGMHHTVSELVEIVALTQTPPGHDEPMLLVTGVSMTDTAEQAADALAPLHANPYADRAVFRVEAQPTTLAEQLHNQRTANPEGHRYLVDNAWLTGSAEDVVPAIRKAFTDQPTPQTFTIWFSMAPLRELPDMAFSLQSEIYCATYVVHNEPERDRELRTWLDDAMADMRPVTAGQYLGDSDFTVRQVRFMGDVQWRRLREIRATRDPKGLFAGYLSTGAVTNTNHWEQ</sequence>
<evidence type="ECO:0000256" key="1">
    <source>
        <dbReference type="ARBA" id="ARBA00001974"/>
    </source>
</evidence>
<dbReference type="Gene3D" id="3.30.43.10">
    <property type="entry name" value="Uridine Diphospho-n-acetylenolpyruvylglucosamine Reductase, domain 2"/>
    <property type="match status" value="1"/>
</dbReference>
<evidence type="ECO:0000256" key="5">
    <source>
        <dbReference type="ARBA" id="ARBA00023002"/>
    </source>
</evidence>
<evidence type="ECO:0000256" key="6">
    <source>
        <dbReference type="SAM" id="MobiDB-lite"/>
    </source>
</evidence>
<dbReference type="InterPro" id="IPR006093">
    <property type="entry name" value="Oxy_OxRdtase_FAD_BS"/>
</dbReference>
<evidence type="ECO:0000256" key="4">
    <source>
        <dbReference type="ARBA" id="ARBA00022827"/>
    </source>
</evidence>
<dbReference type="SUPFAM" id="SSF56176">
    <property type="entry name" value="FAD-binding/transporter-associated domain-like"/>
    <property type="match status" value="1"/>
</dbReference>
<dbReference type="Gene3D" id="3.30.465.10">
    <property type="match status" value="1"/>
</dbReference>
<evidence type="ECO:0000256" key="2">
    <source>
        <dbReference type="ARBA" id="ARBA00005466"/>
    </source>
</evidence>
<dbReference type="InterPro" id="IPR016169">
    <property type="entry name" value="FAD-bd_PCMH_sub2"/>
</dbReference>
<dbReference type="PROSITE" id="PS00862">
    <property type="entry name" value="OX2_COVAL_FAD"/>
    <property type="match status" value="1"/>
</dbReference>
<dbReference type="PANTHER" id="PTHR42973">
    <property type="entry name" value="BINDING OXIDOREDUCTASE, PUTATIVE (AFU_ORTHOLOGUE AFUA_1G17690)-RELATED"/>
    <property type="match status" value="1"/>
</dbReference>
<dbReference type="InterPro" id="IPR016167">
    <property type="entry name" value="FAD-bd_PCMH_sub1"/>
</dbReference>
<reference evidence="8" key="1">
    <citation type="submission" date="2020-01" db="EMBL/GenBank/DDBJ databases">
        <title>Insect and environment-associated Actinomycetes.</title>
        <authorList>
            <person name="Currrie C."/>
            <person name="Chevrette M."/>
            <person name="Carlson C."/>
            <person name="Stubbendieck R."/>
            <person name="Wendt-Pienkowski E."/>
        </authorList>
    </citation>
    <scope>NUCLEOTIDE SEQUENCE</scope>
    <source>
        <strain evidence="8">SID12501</strain>
    </source>
</reference>
<proteinExistence type="inferred from homology"/>
<dbReference type="EMBL" id="JAAGLU010000042">
    <property type="protein sequence ID" value="NEC91400.1"/>
    <property type="molecule type" value="Genomic_DNA"/>
</dbReference>
<name>A0A6B3C592_9ACTN</name>
<comment type="similarity">
    <text evidence="2">Belongs to the oxygen-dependent FAD-linked oxidoreductase family.</text>
</comment>
<evidence type="ECO:0000313" key="8">
    <source>
        <dbReference type="EMBL" id="NEC91400.1"/>
    </source>
</evidence>
<evidence type="ECO:0000256" key="3">
    <source>
        <dbReference type="ARBA" id="ARBA00022630"/>
    </source>
</evidence>
<feature type="region of interest" description="Disordered" evidence="6">
    <location>
        <begin position="1"/>
        <end position="23"/>
    </location>
</feature>
<dbReference type="InterPro" id="IPR006094">
    <property type="entry name" value="Oxid_FAD_bind_N"/>
</dbReference>
<dbReference type="PANTHER" id="PTHR42973:SF39">
    <property type="entry name" value="FAD-BINDING PCMH-TYPE DOMAIN-CONTAINING PROTEIN"/>
    <property type="match status" value="1"/>
</dbReference>
<accession>A0A6B3C592</accession>
<keyword evidence="4" id="KW-0274">FAD</keyword>
<feature type="domain" description="FAD-binding PCMH-type" evidence="7">
    <location>
        <begin position="45"/>
        <end position="217"/>
    </location>
</feature>
<keyword evidence="3" id="KW-0285">Flavoprotein</keyword>
<evidence type="ECO:0000259" key="7">
    <source>
        <dbReference type="PROSITE" id="PS51387"/>
    </source>
</evidence>